<comment type="similarity">
    <text evidence="1">Belongs to the IMPACT family.</text>
</comment>
<evidence type="ECO:0000313" key="3">
    <source>
        <dbReference type="EMBL" id="MBS2210780.1"/>
    </source>
</evidence>
<sequence length="204" mass="23185">MTLPDKYNTIAQLSEGIYKEKGSKFIAYAYPITNEDEIKEHIAVLKKQFYDARHHCYAWQLGVDGKQFRANDDGEPSGTAGKPILGQIRSHELTNILIVIIRYFGGTKLGTSGLIRAYKEASIDVINNATIIEKTVNDHYLINFDYGVMNDVMKVIKDENPNVHQQDFNLRCAIELSCRQSETEALINKLEKIESVNIDFIRTV</sequence>
<dbReference type="InterPro" id="IPR001498">
    <property type="entry name" value="Impact_N"/>
</dbReference>
<dbReference type="PANTHER" id="PTHR16301">
    <property type="entry name" value="IMPACT-RELATED"/>
    <property type="match status" value="1"/>
</dbReference>
<dbReference type="Proteomes" id="UP000721861">
    <property type="component" value="Unassembled WGS sequence"/>
</dbReference>
<keyword evidence="4" id="KW-1185">Reference proteome</keyword>
<proteinExistence type="inferred from homology"/>
<feature type="domain" description="Impact N-terminal" evidence="2">
    <location>
        <begin position="21"/>
        <end position="125"/>
    </location>
</feature>
<dbReference type="Gene3D" id="3.30.230.30">
    <property type="entry name" value="Impact, N-terminal domain"/>
    <property type="match status" value="1"/>
</dbReference>
<gene>
    <name evidence="3" type="ORF">KEM09_05185</name>
</gene>
<dbReference type="Pfam" id="PF01205">
    <property type="entry name" value="Impact_N"/>
    <property type="match status" value="1"/>
</dbReference>
<reference evidence="3 4" key="1">
    <citation type="journal article" date="2014" name="Int. J. Syst. Evol. Microbiol.">
        <title>Carboxylicivirga gen. nov. in the family Marinilabiliaceae with two novel species, Carboxylicivirga mesophila sp. nov. and Carboxylicivirga taeanensis sp. nov., and reclassification of Cytophaga fermentans as Saccharicrinis fermentans gen. nov., comb. nov.</title>
        <authorList>
            <person name="Yang S.H."/>
            <person name="Seo H.S."/>
            <person name="Woo J.H."/>
            <person name="Oh H.M."/>
            <person name="Jang H."/>
            <person name="Lee J.H."/>
            <person name="Kim S.J."/>
            <person name="Kwon K.K."/>
        </authorList>
    </citation>
    <scope>NUCLEOTIDE SEQUENCE [LARGE SCALE GENOMIC DNA]</scope>
    <source>
        <strain evidence="3 4">JCM 18290</strain>
    </source>
</reference>
<accession>A0ABS5K713</accession>
<dbReference type="InterPro" id="IPR020568">
    <property type="entry name" value="Ribosomal_Su5_D2-typ_SF"/>
</dbReference>
<dbReference type="SUPFAM" id="SSF54211">
    <property type="entry name" value="Ribosomal protein S5 domain 2-like"/>
    <property type="match status" value="1"/>
</dbReference>
<dbReference type="InterPro" id="IPR023582">
    <property type="entry name" value="Impact"/>
</dbReference>
<comment type="caution">
    <text evidence="3">The sequence shown here is derived from an EMBL/GenBank/DDBJ whole genome shotgun (WGS) entry which is preliminary data.</text>
</comment>
<evidence type="ECO:0000256" key="1">
    <source>
        <dbReference type="ARBA" id="ARBA00007665"/>
    </source>
</evidence>
<evidence type="ECO:0000313" key="4">
    <source>
        <dbReference type="Proteomes" id="UP000721861"/>
    </source>
</evidence>
<dbReference type="InterPro" id="IPR020569">
    <property type="entry name" value="UPF0029_Impact_CS"/>
</dbReference>
<organism evidence="3 4">
    <name type="scientific">Carboxylicivirga mesophila</name>
    <dbReference type="NCBI Taxonomy" id="1166478"/>
    <lineage>
        <taxon>Bacteria</taxon>
        <taxon>Pseudomonadati</taxon>
        <taxon>Bacteroidota</taxon>
        <taxon>Bacteroidia</taxon>
        <taxon>Marinilabiliales</taxon>
        <taxon>Marinilabiliaceae</taxon>
        <taxon>Carboxylicivirga</taxon>
    </lineage>
</organism>
<name>A0ABS5K713_9BACT</name>
<dbReference type="RefSeq" id="WP_212226419.1">
    <property type="nucleotide sequence ID" value="NZ_JAGUCN010000004.1"/>
</dbReference>
<dbReference type="PROSITE" id="PS00910">
    <property type="entry name" value="UPF0029"/>
    <property type="match status" value="1"/>
</dbReference>
<evidence type="ECO:0000259" key="2">
    <source>
        <dbReference type="Pfam" id="PF01205"/>
    </source>
</evidence>
<dbReference type="PANTHER" id="PTHR16301:SF20">
    <property type="entry name" value="IMPACT FAMILY MEMBER YIGZ"/>
    <property type="match status" value="1"/>
</dbReference>
<protein>
    <submittedName>
        <fullName evidence="3">YigZ family protein</fullName>
    </submittedName>
</protein>
<dbReference type="InterPro" id="IPR036956">
    <property type="entry name" value="Impact_N_sf"/>
</dbReference>
<dbReference type="EMBL" id="JAGUCN010000004">
    <property type="protein sequence ID" value="MBS2210780.1"/>
    <property type="molecule type" value="Genomic_DNA"/>
</dbReference>